<evidence type="ECO:0000313" key="2">
    <source>
        <dbReference type="Proteomes" id="UP000054988"/>
    </source>
</evidence>
<organism evidence="1 2">
    <name type="scientific">Moniliophthora roreri</name>
    <name type="common">Frosty pod rot fungus</name>
    <name type="synonym">Monilia roreri</name>
    <dbReference type="NCBI Taxonomy" id="221103"/>
    <lineage>
        <taxon>Eukaryota</taxon>
        <taxon>Fungi</taxon>
        <taxon>Dikarya</taxon>
        <taxon>Basidiomycota</taxon>
        <taxon>Agaricomycotina</taxon>
        <taxon>Agaricomycetes</taxon>
        <taxon>Agaricomycetidae</taxon>
        <taxon>Agaricales</taxon>
        <taxon>Marasmiineae</taxon>
        <taxon>Marasmiaceae</taxon>
        <taxon>Moniliophthora</taxon>
    </lineage>
</organism>
<comment type="caution">
    <text evidence="1">The sequence shown here is derived from an EMBL/GenBank/DDBJ whole genome shotgun (WGS) entry which is preliminary data.</text>
</comment>
<proteinExistence type="predicted"/>
<name>A0A0W0FZY9_MONRR</name>
<reference evidence="1 2" key="1">
    <citation type="submission" date="2015-12" db="EMBL/GenBank/DDBJ databases">
        <title>Draft genome sequence of Moniliophthora roreri, the causal agent of frosty pod rot of cacao.</title>
        <authorList>
            <person name="Aime M.C."/>
            <person name="Diaz-Valderrama J.R."/>
            <person name="Kijpornyongpan T."/>
            <person name="Phillips-Mora W."/>
        </authorList>
    </citation>
    <scope>NUCLEOTIDE SEQUENCE [LARGE SCALE GENOMIC DNA]</scope>
    <source>
        <strain evidence="1 2">MCA 2952</strain>
    </source>
</reference>
<dbReference type="EMBL" id="LATX01001422">
    <property type="protein sequence ID" value="KTB41888.1"/>
    <property type="molecule type" value="Genomic_DNA"/>
</dbReference>
<evidence type="ECO:0000313" key="1">
    <source>
        <dbReference type="EMBL" id="KTB41888.1"/>
    </source>
</evidence>
<dbReference type="Proteomes" id="UP000054988">
    <property type="component" value="Unassembled WGS sequence"/>
</dbReference>
<sequence length="100" mass="10869">MAITLSSEKNLLVIALSIIPFYGITRDQLVAARWSPGQNGPIRVVFKGDIGIGFVYAVNAEDDPSLKALCMWARVAEAEARLSATSYARCLLEEPSLDVL</sequence>
<dbReference type="AlphaFoldDB" id="A0A0W0FZY9"/>
<accession>A0A0W0FZY9</accession>
<gene>
    <name evidence="1" type="ORF">WG66_5544</name>
</gene>
<protein>
    <submittedName>
        <fullName evidence="1">Uncharacterized protein</fullName>
    </submittedName>
</protein>